<dbReference type="FunFam" id="1.10.510.10:FF:000773">
    <property type="entry name" value="MOK protein kinase"/>
    <property type="match status" value="1"/>
</dbReference>
<dbReference type="OrthoDB" id="2158884at2759"/>
<dbReference type="STRING" id="5888.A0DNV5"/>
<dbReference type="Gene3D" id="3.30.200.20">
    <property type="entry name" value="Phosphorylase Kinase, domain 1"/>
    <property type="match status" value="1"/>
</dbReference>
<dbReference type="Pfam" id="PF00069">
    <property type="entry name" value="Pkinase"/>
    <property type="match status" value="1"/>
</dbReference>
<evidence type="ECO:0000313" key="6">
    <source>
        <dbReference type="Proteomes" id="UP000000600"/>
    </source>
</evidence>
<dbReference type="FunFam" id="3.30.200.20:FF:000271">
    <property type="entry name" value="MAPK/MAK/MRK overlapping kinase"/>
    <property type="match status" value="1"/>
</dbReference>
<evidence type="ECO:0000313" key="5">
    <source>
        <dbReference type="EMBL" id="CAK84722.1"/>
    </source>
</evidence>
<name>A0DNV5_PARTE</name>
<feature type="domain" description="Protein kinase" evidence="4">
    <location>
        <begin position="35"/>
        <end position="317"/>
    </location>
</feature>
<keyword evidence="1" id="KW-0547">Nucleotide-binding</keyword>
<organism evidence="5 6">
    <name type="scientific">Paramecium tetraurelia</name>
    <dbReference type="NCBI Taxonomy" id="5888"/>
    <lineage>
        <taxon>Eukaryota</taxon>
        <taxon>Sar</taxon>
        <taxon>Alveolata</taxon>
        <taxon>Ciliophora</taxon>
        <taxon>Intramacronucleata</taxon>
        <taxon>Oligohymenophorea</taxon>
        <taxon>Peniculida</taxon>
        <taxon>Parameciidae</taxon>
        <taxon>Paramecium</taxon>
    </lineage>
</organism>
<dbReference type="AlphaFoldDB" id="A0DNV5"/>
<dbReference type="CDD" id="cd07831">
    <property type="entry name" value="STKc_MOK"/>
    <property type="match status" value="1"/>
</dbReference>
<dbReference type="SUPFAM" id="SSF56112">
    <property type="entry name" value="Protein kinase-like (PK-like)"/>
    <property type="match status" value="1"/>
</dbReference>
<dbReference type="InterPro" id="IPR050117">
    <property type="entry name" value="MAPK"/>
</dbReference>
<keyword evidence="2" id="KW-0067">ATP-binding</keyword>
<dbReference type="InterPro" id="IPR000719">
    <property type="entry name" value="Prot_kinase_dom"/>
</dbReference>
<dbReference type="GO" id="GO:0004674">
    <property type="term" value="F:protein serine/threonine kinase activity"/>
    <property type="evidence" value="ECO:0000318"/>
    <property type="project" value="GO_Central"/>
</dbReference>
<evidence type="ECO:0000256" key="3">
    <source>
        <dbReference type="SAM" id="MobiDB-lite"/>
    </source>
</evidence>
<dbReference type="KEGG" id="ptm:GSPATT00018918001"/>
<dbReference type="GO" id="GO:0035556">
    <property type="term" value="P:intracellular signal transduction"/>
    <property type="evidence" value="ECO:0000318"/>
    <property type="project" value="GO_Central"/>
</dbReference>
<gene>
    <name evidence="5" type="ORF">GSPATT00018918001</name>
</gene>
<dbReference type="InParanoid" id="A0DNV5"/>
<proteinExistence type="predicted"/>
<evidence type="ECO:0000256" key="1">
    <source>
        <dbReference type="ARBA" id="ARBA00022741"/>
    </source>
</evidence>
<accession>A0DNV5</accession>
<dbReference type="InterPro" id="IPR011009">
    <property type="entry name" value="Kinase-like_dom_sf"/>
</dbReference>
<feature type="compositionally biased region" description="Basic and acidic residues" evidence="3">
    <location>
        <begin position="400"/>
        <end position="412"/>
    </location>
</feature>
<dbReference type="OMA" id="YGKQQYQ"/>
<dbReference type="GO" id="GO:0005634">
    <property type="term" value="C:nucleus"/>
    <property type="evidence" value="ECO:0000318"/>
    <property type="project" value="GO_Central"/>
</dbReference>
<dbReference type="RefSeq" id="XP_001452119.1">
    <property type="nucleotide sequence ID" value="XM_001452082.2"/>
</dbReference>
<dbReference type="Gene3D" id="1.10.510.10">
    <property type="entry name" value="Transferase(Phosphotransferase) domain 1"/>
    <property type="match status" value="1"/>
</dbReference>
<reference evidence="5 6" key="1">
    <citation type="journal article" date="2006" name="Nature">
        <title>Global trends of whole-genome duplications revealed by the ciliate Paramecium tetraurelia.</title>
        <authorList>
            <consortium name="Genoscope"/>
            <person name="Aury J.-M."/>
            <person name="Jaillon O."/>
            <person name="Duret L."/>
            <person name="Noel B."/>
            <person name="Jubin C."/>
            <person name="Porcel B.M."/>
            <person name="Segurens B."/>
            <person name="Daubin V."/>
            <person name="Anthouard V."/>
            <person name="Aiach N."/>
            <person name="Arnaiz O."/>
            <person name="Billaut A."/>
            <person name="Beisson J."/>
            <person name="Blanc I."/>
            <person name="Bouhouche K."/>
            <person name="Camara F."/>
            <person name="Duharcourt S."/>
            <person name="Guigo R."/>
            <person name="Gogendeau D."/>
            <person name="Katinka M."/>
            <person name="Keller A.-M."/>
            <person name="Kissmehl R."/>
            <person name="Klotz C."/>
            <person name="Koll F."/>
            <person name="Le Moue A."/>
            <person name="Lepere C."/>
            <person name="Malinsky S."/>
            <person name="Nowacki M."/>
            <person name="Nowak J.K."/>
            <person name="Plattner H."/>
            <person name="Poulain J."/>
            <person name="Ruiz F."/>
            <person name="Serrano V."/>
            <person name="Zagulski M."/>
            <person name="Dessen P."/>
            <person name="Betermier M."/>
            <person name="Weissenbach J."/>
            <person name="Scarpelli C."/>
            <person name="Schachter V."/>
            <person name="Sperling L."/>
            <person name="Meyer E."/>
            <person name="Cohen J."/>
            <person name="Wincker P."/>
        </authorList>
    </citation>
    <scope>NUCLEOTIDE SEQUENCE [LARGE SCALE GENOMIC DNA]</scope>
    <source>
        <strain evidence="5 6">Stock d4-2</strain>
    </source>
</reference>
<evidence type="ECO:0000256" key="2">
    <source>
        <dbReference type="ARBA" id="ARBA00022840"/>
    </source>
</evidence>
<dbReference type="PANTHER" id="PTHR24055">
    <property type="entry name" value="MITOGEN-ACTIVATED PROTEIN KINASE"/>
    <property type="match status" value="1"/>
</dbReference>
<feature type="region of interest" description="Disordered" evidence="3">
    <location>
        <begin position="344"/>
        <end position="368"/>
    </location>
</feature>
<dbReference type="GO" id="GO:0005524">
    <property type="term" value="F:ATP binding"/>
    <property type="evidence" value="ECO:0007669"/>
    <property type="project" value="UniProtKB-KW"/>
</dbReference>
<dbReference type="HOGENOM" id="CLU_000288_181_1_1"/>
<keyword evidence="6" id="KW-1185">Reference proteome</keyword>
<dbReference type="SMART" id="SM00220">
    <property type="entry name" value="S_TKc"/>
    <property type="match status" value="1"/>
</dbReference>
<feature type="region of interest" description="Disordered" evidence="3">
    <location>
        <begin position="400"/>
        <end position="421"/>
    </location>
</feature>
<dbReference type="GO" id="GO:0005737">
    <property type="term" value="C:cytoplasm"/>
    <property type="evidence" value="ECO:0000318"/>
    <property type="project" value="GO_Central"/>
</dbReference>
<feature type="compositionally biased region" description="Basic and acidic residues" evidence="3">
    <location>
        <begin position="344"/>
        <end position="361"/>
    </location>
</feature>
<dbReference type="Proteomes" id="UP000000600">
    <property type="component" value="Unassembled WGS sequence"/>
</dbReference>
<dbReference type="InterPro" id="IPR008271">
    <property type="entry name" value="Ser/Thr_kinase_AS"/>
</dbReference>
<dbReference type="eggNOG" id="KOG0661">
    <property type="taxonomic scope" value="Eukaryota"/>
</dbReference>
<protein>
    <recommendedName>
        <fullName evidence="4">Protein kinase domain-containing protein</fullName>
    </recommendedName>
</protein>
<dbReference type="PROSITE" id="PS00108">
    <property type="entry name" value="PROTEIN_KINASE_ST"/>
    <property type="match status" value="1"/>
</dbReference>
<dbReference type="EMBL" id="CT868518">
    <property type="protein sequence ID" value="CAK84722.1"/>
    <property type="molecule type" value="Genomic_DNA"/>
</dbReference>
<evidence type="ECO:0000259" key="4">
    <source>
        <dbReference type="PROSITE" id="PS50011"/>
    </source>
</evidence>
<sequence>MSLITKFIKIWNIESFLFCQLIVKYKRTKNQMNQYKLVGKKGEGTFSEVIKSQSFKTGNYVAIKCMKNKFTSIEQVNHLREIQALRKLSPHEHIIKLIEVLYDEPTGRLALVFELMEQNLYEHIKGRRQPLNPQKVKSFMYQLLKSIDHMHRNGIFHRDIKPENILLNSDHLKLADFGSCKGIYSKHPYTEYISTRWYRAPECLLTDGYYDQKMDLWGVGCVMFEIIALFPLFPGTNELDQVNKIHNILGTPNPKVFDRFRKQATHMEINFPNKHGTGIERLLQGQTKECIDLIKMLLVYDPEERITAQSALRHEYFRELYEADATQKSFQHTLQNIKISYHREQNDNSLERSQRIDEGKQMHQPNFKKTQNYYAKSQKKSGLPSLQFDLKVESIYKNTQHHDSDDDLDKQSSNKQMMLPEIKKKKKYDPKIIYGKQQYQSSQAYQFNSKAGKKMAHGLQADYIVYGKKAVNQQVLG</sequence>
<dbReference type="PROSITE" id="PS50011">
    <property type="entry name" value="PROTEIN_KINASE_DOM"/>
    <property type="match status" value="1"/>
</dbReference>
<dbReference type="GeneID" id="5037904"/>